<evidence type="ECO:0000256" key="1">
    <source>
        <dbReference type="ARBA" id="ARBA00023002"/>
    </source>
</evidence>
<keyword evidence="1 3" id="KW-0560">Oxidoreductase</keyword>
<dbReference type="EMBL" id="JACICD010000010">
    <property type="protein sequence ID" value="MBB3773433.1"/>
    <property type="molecule type" value="Genomic_DNA"/>
</dbReference>
<evidence type="ECO:0000313" key="4">
    <source>
        <dbReference type="Proteomes" id="UP000533469"/>
    </source>
</evidence>
<protein>
    <submittedName>
        <fullName evidence="3">Sarcosine oxidase subunit beta</fullName>
        <ecNumber evidence="3">1.5.3.1</ecNumber>
    </submittedName>
</protein>
<feature type="domain" description="FAD dependent oxidoreductase" evidence="2">
    <location>
        <begin position="5"/>
        <end position="348"/>
    </location>
</feature>
<reference evidence="3 4" key="1">
    <citation type="submission" date="2020-08" db="EMBL/GenBank/DDBJ databases">
        <title>Genomic Encyclopedia of Type Strains, Phase IV (KMG-IV): sequencing the most valuable type-strain genomes for metagenomic binning, comparative biology and taxonomic classification.</title>
        <authorList>
            <person name="Goeker M."/>
        </authorList>
    </citation>
    <scope>NUCLEOTIDE SEQUENCE [LARGE SCALE GENOMIC DNA]</scope>
    <source>
        <strain evidence="3 4">DSM 5895</strain>
    </source>
</reference>
<dbReference type="PANTHER" id="PTHR13847:SF287">
    <property type="entry name" value="FAD-DEPENDENT OXIDOREDUCTASE DOMAIN-CONTAINING PROTEIN 1"/>
    <property type="match status" value="1"/>
</dbReference>
<dbReference type="InterPro" id="IPR006076">
    <property type="entry name" value="FAD-dep_OxRdtase"/>
</dbReference>
<evidence type="ECO:0000259" key="2">
    <source>
        <dbReference type="Pfam" id="PF01266"/>
    </source>
</evidence>
<dbReference type="InterPro" id="IPR036188">
    <property type="entry name" value="FAD/NAD-bd_sf"/>
</dbReference>
<dbReference type="RefSeq" id="WP_183191571.1">
    <property type="nucleotide sequence ID" value="NZ_JACICD010000010.1"/>
</dbReference>
<keyword evidence="4" id="KW-1185">Reference proteome</keyword>
<dbReference type="Gene3D" id="3.50.50.60">
    <property type="entry name" value="FAD/NAD(P)-binding domain"/>
    <property type="match status" value="1"/>
</dbReference>
<dbReference type="SUPFAM" id="SSF51905">
    <property type="entry name" value="FAD/NAD(P)-binding domain"/>
    <property type="match status" value="1"/>
</dbReference>
<dbReference type="GO" id="GO:0005737">
    <property type="term" value="C:cytoplasm"/>
    <property type="evidence" value="ECO:0007669"/>
    <property type="project" value="TreeGrafter"/>
</dbReference>
<dbReference type="Gene3D" id="3.30.9.10">
    <property type="entry name" value="D-Amino Acid Oxidase, subunit A, domain 2"/>
    <property type="match status" value="1"/>
</dbReference>
<sequence length="386" mass="41433">METADVVIVGAGIIGLSAGYWLAKAGAKVVVLDKGRAAQESSSRATGFLSLRGEEPLEAPLALAAERLWNTLDEELGYPTEWRQKGRLWVALGEHERDALDEKYRGFLNTGIPFERIDGERCREIAPSLSPAVIGGIHTPRSGHANPQRTTQAFAWALRDRGGAIIEERPVTGIHVAGGKVTGVATPAGDISAGVVVVAAGAQTSKVAALAHVEVPTATVRLEACVTAPLPPLFDVAMVGGGLSLRQTRRGNIHFNGGPHEWVDVELTEEPAKPNTPILRNIARRLAELMPGIRDIPLLRSWAGVLEVTPDQMTILERLSDPDGLIVASCSGHGFGMAPSAGLAISELAQHRRTSLPIEALGLSRFSTLPRDWKARRRWEPGRYNT</sequence>
<accession>A0A839ZF35</accession>
<comment type="caution">
    <text evidence="3">The sequence shown here is derived from an EMBL/GenBank/DDBJ whole genome shotgun (WGS) entry which is preliminary data.</text>
</comment>
<organism evidence="3 4">
    <name type="scientific">Ancylobacter tetraedralis</name>
    <dbReference type="NCBI Taxonomy" id="217068"/>
    <lineage>
        <taxon>Bacteria</taxon>
        <taxon>Pseudomonadati</taxon>
        <taxon>Pseudomonadota</taxon>
        <taxon>Alphaproteobacteria</taxon>
        <taxon>Hyphomicrobiales</taxon>
        <taxon>Xanthobacteraceae</taxon>
        <taxon>Ancylobacter</taxon>
    </lineage>
</organism>
<dbReference type="PANTHER" id="PTHR13847">
    <property type="entry name" value="SARCOSINE DEHYDROGENASE-RELATED"/>
    <property type="match status" value="1"/>
</dbReference>
<dbReference type="EC" id="1.5.3.1" evidence="3"/>
<name>A0A839ZF35_9HYPH</name>
<dbReference type="GO" id="GO:0008115">
    <property type="term" value="F:sarcosine oxidase activity"/>
    <property type="evidence" value="ECO:0007669"/>
    <property type="project" value="UniProtKB-EC"/>
</dbReference>
<proteinExistence type="predicted"/>
<dbReference type="Proteomes" id="UP000533469">
    <property type="component" value="Unassembled WGS sequence"/>
</dbReference>
<dbReference type="Pfam" id="PF01266">
    <property type="entry name" value="DAO"/>
    <property type="match status" value="1"/>
</dbReference>
<gene>
    <name evidence="3" type="ORF">FHS55_004068</name>
</gene>
<dbReference type="AlphaFoldDB" id="A0A839ZF35"/>
<evidence type="ECO:0000313" key="3">
    <source>
        <dbReference type="EMBL" id="MBB3773433.1"/>
    </source>
</evidence>